<organism evidence="16 17">
    <name type="scientific">Saponaria officinalis</name>
    <name type="common">Common soapwort</name>
    <name type="synonym">Lychnis saponaria</name>
    <dbReference type="NCBI Taxonomy" id="3572"/>
    <lineage>
        <taxon>Eukaryota</taxon>
        <taxon>Viridiplantae</taxon>
        <taxon>Streptophyta</taxon>
        <taxon>Embryophyta</taxon>
        <taxon>Tracheophyta</taxon>
        <taxon>Spermatophyta</taxon>
        <taxon>Magnoliopsida</taxon>
        <taxon>eudicotyledons</taxon>
        <taxon>Gunneridae</taxon>
        <taxon>Pentapetalae</taxon>
        <taxon>Caryophyllales</taxon>
        <taxon>Caryophyllaceae</taxon>
        <taxon>Caryophylleae</taxon>
        <taxon>Saponaria</taxon>
    </lineage>
</organism>
<feature type="compositionally biased region" description="Basic and acidic residues" evidence="13">
    <location>
        <begin position="515"/>
        <end position="527"/>
    </location>
</feature>
<evidence type="ECO:0000256" key="3">
    <source>
        <dbReference type="ARBA" id="ARBA00007626"/>
    </source>
</evidence>
<evidence type="ECO:0000259" key="14">
    <source>
        <dbReference type="Pfam" id="PF16953"/>
    </source>
</evidence>
<dbReference type="InterPro" id="IPR031595">
    <property type="entry name" value="PRORP_C"/>
</dbReference>
<name>A0AAW1ND27_SAPOF</name>
<keyword evidence="12" id="KW-0464">Manganese</keyword>
<reference evidence="16" key="1">
    <citation type="submission" date="2024-03" db="EMBL/GenBank/DDBJ databases">
        <title>WGS assembly of Saponaria officinalis var. Norfolk2.</title>
        <authorList>
            <person name="Jenkins J."/>
            <person name="Shu S."/>
            <person name="Grimwood J."/>
            <person name="Barry K."/>
            <person name="Goodstein D."/>
            <person name="Schmutz J."/>
            <person name="Leebens-Mack J."/>
            <person name="Osbourn A."/>
        </authorList>
    </citation>
    <scope>NUCLEOTIDE SEQUENCE [LARGE SCALE GENOMIC DNA]</scope>
    <source>
        <strain evidence="16">JIC</strain>
    </source>
</reference>
<dbReference type="Gene3D" id="1.25.40.10">
    <property type="entry name" value="Tetratricopeptide repeat domain"/>
    <property type="match status" value="1"/>
</dbReference>
<comment type="similarity">
    <text evidence="3">Belongs to the PPR family. P subfamily.</text>
</comment>
<dbReference type="InterPro" id="IPR033443">
    <property type="entry name" value="PROP1-like_PPR_dom"/>
</dbReference>
<feature type="domain" description="PROP1-like PPR" evidence="15">
    <location>
        <begin position="3"/>
        <end position="210"/>
    </location>
</feature>
<keyword evidence="10" id="KW-0862">Zinc</keyword>
<comment type="catalytic activity">
    <reaction evidence="1">
        <text>Endonucleolytic cleavage of RNA, removing 5'-extranucleotides from tRNA precursor.</text>
        <dbReference type="EC" id="3.1.26.5"/>
    </reaction>
</comment>
<comment type="caution">
    <text evidence="16">The sequence shown here is derived from an EMBL/GenBank/DDBJ whole genome shotgun (WGS) entry which is preliminary data.</text>
</comment>
<evidence type="ECO:0000256" key="4">
    <source>
        <dbReference type="ARBA" id="ARBA00012179"/>
    </source>
</evidence>
<dbReference type="GO" id="GO:0001682">
    <property type="term" value="P:tRNA 5'-leader removal"/>
    <property type="evidence" value="ECO:0007669"/>
    <property type="project" value="TreeGrafter"/>
</dbReference>
<comment type="cofactor">
    <cofactor evidence="2">
        <name>Mg(2+)</name>
        <dbReference type="ChEBI" id="CHEBI:18420"/>
    </cofactor>
</comment>
<feature type="region of interest" description="Disordered" evidence="13">
    <location>
        <begin position="496"/>
        <end position="527"/>
    </location>
</feature>
<protein>
    <recommendedName>
        <fullName evidence="4">ribonuclease P</fullName>
        <ecNumber evidence="4">3.1.26.5</ecNumber>
    </recommendedName>
</protein>
<keyword evidence="5" id="KW-0819">tRNA processing</keyword>
<keyword evidence="8" id="KW-0677">Repeat</keyword>
<keyword evidence="6" id="KW-0540">Nuclease</keyword>
<keyword evidence="11" id="KW-0460">Magnesium</keyword>
<dbReference type="GO" id="GO:0046872">
    <property type="term" value="F:metal ion binding"/>
    <property type="evidence" value="ECO:0007669"/>
    <property type="project" value="UniProtKB-KW"/>
</dbReference>
<evidence type="ECO:0000256" key="5">
    <source>
        <dbReference type="ARBA" id="ARBA00022694"/>
    </source>
</evidence>
<accession>A0AAW1ND27</accession>
<dbReference type="PANTHER" id="PTHR13547:SF13">
    <property type="entry name" value="PROTEINACEOUS RNASE P 2"/>
    <property type="match status" value="1"/>
</dbReference>
<evidence type="ECO:0000256" key="1">
    <source>
        <dbReference type="ARBA" id="ARBA00000928"/>
    </source>
</evidence>
<evidence type="ECO:0000256" key="8">
    <source>
        <dbReference type="ARBA" id="ARBA00022737"/>
    </source>
</evidence>
<proteinExistence type="inferred from homology"/>
<dbReference type="Pfam" id="PF16953">
    <property type="entry name" value="PRORP"/>
    <property type="match status" value="1"/>
</dbReference>
<dbReference type="Proteomes" id="UP001443914">
    <property type="component" value="Unassembled WGS sequence"/>
</dbReference>
<dbReference type="AlphaFoldDB" id="A0AAW1ND27"/>
<keyword evidence="9" id="KW-0378">Hydrolase</keyword>
<dbReference type="EMBL" id="JBDFQZ010000001">
    <property type="protein sequence ID" value="KAK9755935.1"/>
    <property type="molecule type" value="Genomic_DNA"/>
</dbReference>
<evidence type="ECO:0000256" key="12">
    <source>
        <dbReference type="ARBA" id="ARBA00023211"/>
    </source>
</evidence>
<feature type="domain" description="PRORP" evidence="14">
    <location>
        <begin position="253"/>
        <end position="479"/>
    </location>
</feature>
<evidence type="ECO:0000256" key="10">
    <source>
        <dbReference type="ARBA" id="ARBA00022833"/>
    </source>
</evidence>
<evidence type="ECO:0000259" key="15">
    <source>
        <dbReference type="Pfam" id="PF17177"/>
    </source>
</evidence>
<dbReference type="GO" id="GO:0004526">
    <property type="term" value="F:ribonuclease P activity"/>
    <property type="evidence" value="ECO:0007669"/>
    <property type="project" value="UniProtKB-EC"/>
</dbReference>
<dbReference type="Pfam" id="PF17177">
    <property type="entry name" value="PPR_long"/>
    <property type="match status" value="1"/>
</dbReference>
<keyword evidence="7" id="KW-0479">Metal-binding</keyword>
<keyword evidence="17" id="KW-1185">Reference proteome</keyword>
<evidence type="ECO:0000313" key="16">
    <source>
        <dbReference type="EMBL" id="KAK9755935.1"/>
    </source>
</evidence>
<evidence type="ECO:0000256" key="9">
    <source>
        <dbReference type="ARBA" id="ARBA00022801"/>
    </source>
</evidence>
<evidence type="ECO:0000313" key="17">
    <source>
        <dbReference type="Proteomes" id="UP001443914"/>
    </source>
</evidence>
<evidence type="ECO:0000256" key="2">
    <source>
        <dbReference type="ARBA" id="ARBA00001946"/>
    </source>
</evidence>
<evidence type="ECO:0000256" key="11">
    <source>
        <dbReference type="ARBA" id="ARBA00022842"/>
    </source>
</evidence>
<evidence type="ECO:0000256" key="13">
    <source>
        <dbReference type="SAM" id="MobiDB-lite"/>
    </source>
</evidence>
<dbReference type="FunFam" id="3.40.50.11980:FF:000002">
    <property type="entry name" value="Proteinaceous RNase P 2"/>
    <property type="match status" value="1"/>
</dbReference>
<evidence type="ECO:0000256" key="6">
    <source>
        <dbReference type="ARBA" id="ARBA00022722"/>
    </source>
</evidence>
<sequence>MTKKKKNNPESQLHYELGTCSKQNDLKKAISLYESAITQNLKLSSQHFNSILHLCSTPETLISEDNKSLALEYGFRVYDDMLARKIPPTEATITQISRLSAAKNDPDYGFGLIKEMGGLGLVPRLRTYGPTLCCFCDNLRVNDAYEVEKHMISNGVKLEEGEICALLRVSCEVGRSEKVYEYLHKLRGVVRGVSEESAKVVETWFWGEKAVQVGVEEWDLGRAREEKERNGGGWHGLGWFGNGGWVVKRVRVREDGGCCGCQERLVCVDIDCGDTERFGDSVASLALERESKSNFKSFMEWIEKHSDYEAIVDAANIGLYQQNFADGGFSIVQLEAIVRELYNRNKKWPLVVLHNKRLRALQGNPSCRKLFDEWLAQGILYATPSGSNDDWYWLYAAVKLKCLLVTNDEMRDHIFELLGSSFFLQWKERHQVHYTFAKGAPVLKMPPTYSILIQESENGSWHVPVANTSSDELSRTWLCITRPSSCNSVLQSCCNNKGHESHPQTENGTVSLTGKRKERDPSPSRLQ</sequence>
<gene>
    <name evidence="16" type="ORF">RND81_01G060400</name>
</gene>
<dbReference type="EC" id="3.1.26.5" evidence="4"/>
<evidence type="ECO:0000256" key="7">
    <source>
        <dbReference type="ARBA" id="ARBA00022723"/>
    </source>
</evidence>
<dbReference type="InterPro" id="IPR011990">
    <property type="entry name" value="TPR-like_helical_dom_sf"/>
</dbReference>
<dbReference type="PANTHER" id="PTHR13547">
    <property type="match status" value="1"/>
</dbReference>
<dbReference type="Gene3D" id="3.40.50.11980">
    <property type="match status" value="1"/>
</dbReference>